<dbReference type="GO" id="GO:0005886">
    <property type="term" value="C:plasma membrane"/>
    <property type="evidence" value="ECO:0007669"/>
    <property type="project" value="UniProtKB-SubCell"/>
</dbReference>
<protein>
    <submittedName>
        <fullName evidence="9">Predicted arabinose efflux permease, MFS family</fullName>
    </submittedName>
</protein>
<dbReference type="PANTHER" id="PTHR43045">
    <property type="entry name" value="SHIKIMATE TRANSPORTER"/>
    <property type="match status" value="1"/>
</dbReference>
<evidence type="ECO:0000256" key="6">
    <source>
        <dbReference type="ARBA" id="ARBA00023136"/>
    </source>
</evidence>
<feature type="transmembrane region" description="Helical" evidence="7">
    <location>
        <begin position="188"/>
        <end position="207"/>
    </location>
</feature>
<keyword evidence="2" id="KW-0813">Transport</keyword>
<dbReference type="Proteomes" id="UP000198929">
    <property type="component" value="Unassembled WGS sequence"/>
</dbReference>
<evidence type="ECO:0000256" key="1">
    <source>
        <dbReference type="ARBA" id="ARBA00004651"/>
    </source>
</evidence>
<dbReference type="PROSITE" id="PS50850">
    <property type="entry name" value="MFS"/>
    <property type="match status" value="1"/>
</dbReference>
<evidence type="ECO:0000256" key="3">
    <source>
        <dbReference type="ARBA" id="ARBA00022475"/>
    </source>
</evidence>
<feature type="transmembrane region" description="Helical" evidence="7">
    <location>
        <begin position="278"/>
        <end position="296"/>
    </location>
</feature>
<dbReference type="InterPro" id="IPR036259">
    <property type="entry name" value="MFS_trans_sf"/>
</dbReference>
<dbReference type="STRING" id="1121357.SAMN05661109_01512"/>
<feature type="transmembrane region" description="Helical" evidence="7">
    <location>
        <begin position="156"/>
        <end position="176"/>
    </location>
</feature>
<feature type="transmembrane region" description="Helical" evidence="7">
    <location>
        <begin position="83"/>
        <end position="102"/>
    </location>
</feature>
<sequence length="445" mass="47029">MASVSIERRRVVAATTIGTAIEWYDFFLYAAVAGLVFNQLMFGPAGPGVATVLAFLTVGLSFLFRPLGAFLAGHYSDRLGRRVVLMVTLFAMGGATMLIGLVPTYEAIGVWAPVLLVVLRIVQGISAGGEWGSAVLLAVEHAPHDQRGRFGAGPQVGAPAGLLMANGALALMNWIAPGDAFLQWGWRVPFLFSIVLVVIGYLIRIGVDESPVYTEMARDQVARHVPAHPIGALFSRHFPLVVAGALLFAANGVAGYMMAGGYIQNYTTGTLGLERGPILLIVTASAAVWILFTLVAGAWSDRIGRKNMFLIGFIVQALGVLALFPLVNSGDYLSILFALAFLSVGLGLTYGQTSATYAELFPASVRGSGVSITYAIGSIIGGAFAPMIATWLVETTGSTAGVTAYLLVASVIGFFTAALLRDRTGIPLGHEAEERQAQGHFVFSR</sequence>
<feature type="transmembrane region" description="Helical" evidence="7">
    <location>
        <begin position="308"/>
        <end position="326"/>
    </location>
</feature>
<dbReference type="SUPFAM" id="SSF103473">
    <property type="entry name" value="MFS general substrate transporter"/>
    <property type="match status" value="1"/>
</dbReference>
<feature type="transmembrane region" description="Helical" evidence="7">
    <location>
        <begin position="238"/>
        <end position="258"/>
    </location>
</feature>
<dbReference type="GO" id="GO:0022857">
    <property type="term" value="F:transmembrane transporter activity"/>
    <property type="evidence" value="ECO:0007669"/>
    <property type="project" value="InterPro"/>
</dbReference>
<evidence type="ECO:0000256" key="5">
    <source>
        <dbReference type="ARBA" id="ARBA00022989"/>
    </source>
</evidence>
<organism evidence="9 10">
    <name type="scientific">Corynebacterium cystitidis DSM 20524</name>
    <dbReference type="NCBI Taxonomy" id="1121357"/>
    <lineage>
        <taxon>Bacteria</taxon>
        <taxon>Bacillati</taxon>
        <taxon>Actinomycetota</taxon>
        <taxon>Actinomycetes</taxon>
        <taxon>Mycobacteriales</taxon>
        <taxon>Corynebacteriaceae</taxon>
        <taxon>Corynebacterium</taxon>
    </lineage>
</organism>
<evidence type="ECO:0000256" key="7">
    <source>
        <dbReference type="SAM" id="Phobius"/>
    </source>
</evidence>
<feature type="transmembrane region" description="Helical" evidence="7">
    <location>
        <begin position="332"/>
        <end position="351"/>
    </location>
</feature>
<evidence type="ECO:0000259" key="8">
    <source>
        <dbReference type="PROSITE" id="PS50850"/>
    </source>
</evidence>
<dbReference type="PROSITE" id="PS00216">
    <property type="entry name" value="SUGAR_TRANSPORT_1"/>
    <property type="match status" value="1"/>
</dbReference>
<feature type="transmembrane region" description="Helical" evidence="7">
    <location>
        <begin position="399"/>
        <end position="420"/>
    </location>
</feature>
<dbReference type="InterPro" id="IPR005829">
    <property type="entry name" value="Sugar_transporter_CS"/>
</dbReference>
<feature type="transmembrane region" description="Helical" evidence="7">
    <location>
        <begin position="12"/>
        <end position="37"/>
    </location>
</feature>
<keyword evidence="4 7" id="KW-0812">Transmembrane</keyword>
<dbReference type="EMBL" id="FOGQ01000006">
    <property type="protein sequence ID" value="SER99434.1"/>
    <property type="molecule type" value="Genomic_DNA"/>
</dbReference>
<keyword evidence="10" id="KW-1185">Reference proteome</keyword>
<dbReference type="Gene3D" id="1.20.1250.20">
    <property type="entry name" value="MFS general substrate transporter like domains"/>
    <property type="match status" value="2"/>
</dbReference>
<dbReference type="CDD" id="cd17369">
    <property type="entry name" value="MFS_ShiA_like"/>
    <property type="match status" value="1"/>
</dbReference>
<keyword evidence="5 7" id="KW-1133">Transmembrane helix</keyword>
<evidence type="ECO:0000256" key="4">
    <source>
        <dbReference type="ARBA" id="ARBA00022692"/>
    </source>
</evidence>
<feature type="domain" description="Major facilitator superfamily (MFS) profile" evidence="8">
    <location>
        <begin position="11"/>
        <end position="425"/>
    </location>
</feature>
<dbReference type="PROSITE" id="PS00217">
    <property type="entry name" value="SUGAR_TRANSPORT_2"/>
    <property type="match status" value="1"/>
</dbReference>
<dbReference type="InterPro" id="IPR011701">
    <property type="entry name" value="MFS"/>
</dbReference>
<proteinExistence type="predicted"/>
<reference evidence="10" key="1">
    <citation type="submission" date="2016-10" db="EMBL/GenBank/DDBJ databases">
        <authorList>
            <person name="Varghese N."/>
            <person name="Submissions S."/>
        </authorList>
    </citation>
    <scope>NUCLEOTIDE SEQUENCE [LARGE SCALE GENOMIC DNA]</scope>
    <source>
        <strain evidence="10">DSM 20524</strain>
    </source>
</reference>
<dbReference type="AlphaFoldDB" id="A0A1H9TQZ4"/>
<comment type="subcellular location">
    <subcellularLocation>
        <location evidence="1">Cell membrane</location>
        <topology evidence="1">Multi-pass membrane protein</topology>
    </subcellularLocation>
</comment>
<gene>
    <name evidence="9" type="ORF">SAMN05661109_01512</name>
</gene>
<dbReference type="Pfam" id="PF07690">
    <property type="entry name" value="MFS_1"/>
    <property type="match status" value="1"/>
</dbReference>
<keyword evidence="3" id="KW-1003">Cell membrane</keyword>
<feature type="transmembrane region" description="Helical" evidence="7">
    <location>
        <begin position="372"/>
        <end position="393"/>
    </location>
</feature>
<accession>A0A1H9TQZ4</accession>
<evidence type="ECO:0000313" key="10">
    <source>
        <dbReference type="Proteomes" id="UP000198929"/>
    </source>
</evidence>
<name>A0A1H9TQZ4_9CORY</name>
<evidence type="ECO:0000313" key="9">
    <source>
        <dbReference type="EMBL" id="SER99434.1"/>
    </source>
</evidence>
<keyword evidence="6 7" id="KW-0472">Membrane</keyword>
<feature type="transmembrane region" description="Helical" evidence="7">
    <location>
        <begin position="49"/>
        <end position="71"/>
    </location>
</feature>
<dbReference type="PANTHER" id="PTHR43045:SF1">
    <property type="entry name" value="SHIKIMATE TRANSPORTER"/>
    <property type="match status" value="1"/>
</dbReference>
<dbReference type="RefSeq" id="WP_092258510.1">
    <property type="nucleotide sequence ID" value="NZ_CP047199.1"/>
</dbReference>
<evidence type="ECO:0000256" key="2">
    <source>
        <dbReference type="ARBA" id="ARBA00022448"/>
    </source>
</evidence>
<dbReference type="InterPro" id="IPR020846">
    <property type="entry name" value="MFS_dom"/>
</dbReference>